<dbReference type="PROSITE" id="PS50198">
    <property type="entry name" value="PPIC_PPIASE_2"/>
    <property type="match status" value="1"/>
</dbReference>
<evidence type="ECO:0000256" key="3">
    <source>
        <dbReference type="ARBA" id="ARBA00013194"/>
    </source>
</evidence>
<dbReference type="AlphaFoldDB" id="A0A090ADS2"/>
<keyword evidence="6" id="KW-0732">Signal</keyword>
<evidence type="ECO:0000256" key="2">
    <source>
        <dbReference type="ARBA" id="ARBA00007656"/>
    </source>
</evidence>
<organism evidence="8 9">
    <name type="scientific">Thioploca ingrica</name>
    <dbReference type="NCBI Taxonomy" id="40754"/>
    <lineage>
        <taxon>Bacteria</taxon>
        <taxon>Pseudomonadati</taxon>
        <taxon>Pseudomonadota</taxon>
        <taxon>Gammaproteobacteria</taxon>
        <taxon>Thiotrichales</taxon>
        <taxon>Thiotrichaceae</taxon>
        <taxon>Thioploca</taxon>
    </lineage>
</organism>
<feature type="chain" id="PRO_5007756384" description="peptidylprolyl isomerase" evidence="6">
    <location>
        <begin position="25"/>
        <end position="264"/>
    </location>
</feature>
<dbReference type="KEGG" id="tig:THII_1761"/>
<dbReference type="Pfam" id="PF00639">
    <property type="entry name" value="Rotamase"/>
    <property type="match status" value="1"/>
</dbReference>
<evidence type="ECO:0000313" key="8">
    <source>
        <dbReference type="EMBL" id="BAP56058.1"/>
    </source>
</evidence>
<feature type="domain" description="PpiC" evidence="7">
    <location>
        <begin position="130"/>
        <end position="221"/>
    </location>
</feature>
<dbReference type="Proteomes" id="UP000031623">
    <property type="component" value="Chromosome"/>
</dbReference>
<evidence type="ECO:0000256" key="6">
    <source>
        <dbReference type="SAM" id="SignalP"/>
    </source>
</evidence>
<dbReference type="STRING" id="40754.THII_1761"/>
<gene>
    <name evidence="8" type="ORF">THII_1761</name>
</gene>
<evidence type="ECO:0000256" key="4">
    <source>
        <dbReference type="ARBA" id="ARBA00023110"/>
    </source>
</evidence>
<dbReference type="InterPro" id="IPR027304">
    <property type="entry name" value="Trigger_fact/SurA_dom_sf"/>
</dbReference>
<dbReference type="InterPro" id="IPR046357">
    <property type="entry name" value="PPIase_dom_sf"/>
</dbReference>
<comment type="similarity">
    <text evidence="2">Belongs to the PpiC/parvulin rotamase family.</text>
</comment>
<protein>
    <recommendedName>
        <fullName evidence="3">peptidylprolyl isomerase</fullName>
        <ecNumber evidence="3">5.2.1.8</ecNumber>
    </recommendedName>
</protein>
<dbReference type="Gene3D" id="1.10.8.1040">
    <property type="match status" value="1"/>
</dbReference>
<proteinExistence type="inferred from homology"/>
<sequence>MYKHWLVGSLLVGAISFHGMVIQAEETSATVLATVNDKTITQQDYNDYVGIPPGAPSQPNQEFVINDLVNRELVVQEALKQNLDKDDGFLKILEKLKSRALFEFAMEKYYEKHPLGDERLREEHNKFKPISQYKIRHILLKTRDEALATIAEIQQGKDFAQLAMQRSLDPTSRQRGGDLGWLTKEQMFEQIAQVVAGMGKGTFTTQAIQTQVGWHVVLLEDMRELPPVQFEAARPQLSAIVRNEMAQAHFAELKKQGKVEITKK</sequence>
<evidence type="ECO:0000256" key="1">
    <source>
        <dbReference type="ARBA" id="ARBA00000971"/>
    </source>
</evidence>
<keyword evidence="4 5" id="KW-0697">Rotamase</keyword>
<dbReference type="EC" id="5.2.1.8" evidence="3"/>
<dbReference type="EMBL" id="AP014633">
    <property type="protein sequence ID" value="BAP56058.1"/>
    <property type="molecule type" value="Genomic_DNA"/>
</dbReference>
<dbReference type="HOGENOM" id="CLU_034646_1_1_6"/>
<evidence type="ECO:0000259" key="7">
    <source>
        <dbReference type="PROSITE" id="PS50198"/>
    </source>
</evidence>
<feature type="signal peptide" evidence="6">
    <location>
        <begin position="1"/>
        <end position="24"/>
    </location>
</feature>
<keyword evidence="5 8" id="KW-0413">Isomerase</keyword>
<dbReference type="InterPro" id="IPR000297">
    <property type="entry name" value="PPIase_PpiC"/>
</dbReference>
<dbReference type="PANTHER" id="PTHR47245:SF2">
    <property type="entry name" value="PEPTIDYL-PROLYL CIS-TRANS ISOMERASE HP_0175-RELATED"/>
    <property type="match status" value="1"/>
</dbReference>
<dbReference type="InterPro" id="IPR023058">
    <property type="entry name" value="PPIase_PpiC_CS"/>
</dbReference>
<dbReference type="Gene3D" id="3.10.50.40">
    <property type="match status" value="1"/>
</dbReference>
<dbReference type="GO" id="GO:0003755">
    <property type="term" value="F:peptidyl-prolyl cis-trans isomerase activity"/>
    <property type="evidence" value="ECO:0007669"/>
    <property type="project" value="UniProtKB-KW"/>
</dbReference>
<comment type="catalytic activity">
    <reaction evidence="1">
        <text>[protein]-peptidylproline (omega=180) = [protein]-peptidylproline (omega=0)</text>
        <dbReference type="Rhea" id="RHEA:16237"/>
        <dbReference type="Rhea" id="RHEA-COMP:10747"/>
        <dbReference type="Rhea" id="RHEA-COMP:10748"/>
        <dbReference type="ChEBI" id="CHEBI:83833"/>
        <dbReference type="ChEBI" id="CHEBI:83834"/>
        <dbReference type="EC" id="5.2.1.8"/>
    </reaction>
</comment>
<reference evidence="8 9" key="1">
    <citation type="journal article" date="2014" name="ISME J.">
        <title>Ecophysiology of Thioploca ingrica as revealed by the complete genome sequence supplemented with proteomic evidence.</title>
        <authorList>
            <person name="Kojima H."/>
            <person name="Ogura Y."/>
            <person name="Yamamoto N."/>
            <person name="Togashi T."/>
            <person name="Mori H."/>
            <person name="Watanabe T."/>
            <person name="Nemoto F."/>
            <person name="Kurokawa K."/>
            <person name="Hayashi T."/>
            <person name="Fukui M."/>
        </authorList>
    </citation>
    <scope>NUCLEOTIDE SEQUENCE [LARGE SCALE GENOMIC DNA]</scope>
</reference>
<dbReference type="PROSITE" id="PS01096">
    <property type="entry name" value="PPIC_PPIASE_1"/>
    <property type="match status" value="1"/>
</dbReference>
<name>A0A090ADS2_9GAMM</name>
<dbReference type="PANTHER" id="PTHR47245">
    <property type="entry name" value="PEPTIDYLPROLYL ISOMERASE"/>
    <property type="match status" value="1"/>
</dbReference>
<dbReference type="OrthoDB" id="14196at2"/>
<keyword evidence="9" id="KW-1185">Reference proteome</keyword>
<dbReference type="InterPro" id="IPR050245">
    <property type="entry name" value="PrsA_foldase"/>
</dbReference>
<evidence type="ECO:0000313" key="9">
    <source>
        <dbReference type="Proteomes" id="UP000031623"/>
    </source>
</evidence>
<evidence type="ECO:0000256" key="5">
    <source>
        <dbReference type="PROSITE-ProRule" id="PRU00278"/>
    </source>
</evidence>
<accession>A0A090ADS2</accession>
<dbReference type="SUPFAM" id="SSF109998">
    <property type="entry name" value="Triger factor/SurA peptide-binding domain-like"/>
    <property type="match status" value="1"/>
</dbReference>
<dbReference type="SUPFAM" id="SSF54534">
    <property type="entry name" value="FKBP-like"/>
    <property type="match status" value="1"/>
</dbReference>